<evidence type="ECO:0000313" key="3">
    <source>
        <dbReference type="Proteomes" id="UP000234474"/>
    </source>
</evidence>
<dbReference type="AlphaFoldDB" id="A0A2I1C1A0"/>
<feature type="region of interest" description="Disordered" evidence="1">
    <location>
        <begin position="1"/>
        <end position="47"/>
    </location>
</feature>
<reference evidence="3" key="1">
    <citation type="journal article" date="2018" name="Proc. Natl. Acad. Sci. U.S.A.">
        <title>Linking secondary metabolites to gene clusters through genome sequencing of six diverse Aspergillus species.</title>
        <authorList>
            <person name="Kaerboelling I."/>
            <person name="Vesth T.C."/>
            <person name="Frisvad J.C."/>
            <person name="Nybo J.L."/>
            <person name="Theobald S."/>
            <person name="Kuo A."/>
            <person name="Bowyer P."/>
            <person name="Matsuda Y."/>
            <person name="Mondo S."/>
            <person name="Lyhne E.K."/>
            <person name="Kogle M.E."/>
            <person name="Clum A."/>
            <person name="Lipzen A."/>
            <person name="Salamov A."/>
            <person name="Ngan C.Y."/>
            <person name="Daum C."/>
            <person name="Chiniquy J."/>
            <person name="Barry K."/>
            <person name="LaButti K."/>
            <person name="Haridas S."/>
            <person name="Simmons B.A."/>
            <person name="Magnuson J.K."/>
            <person name="Mortensen U.H."/>
            <person name="Larsen T.O."/>
            <person name="Grigoriev I.V."/>
            <person name="Baker S.E."/>
            <person name="Andersen M.R."/>
        </authorList>
    </citation>
    <scope>NUCLEOTIDE SEQUENCE [LARGE SCALE GENOMIC DNA]</scope>
    <source>
        <strain evidence="3">IBT 16806</strain>
    </source>
</reference>
<protein>
    <submittedName>
        <fullName evidence="2">Uncharacterized protein</fullName>
    </submittedName>
</protein>
<sequence>MQTTPTSTEIHEQSNHKQSHQRGPLPPIDIFFNGYPNEGRSGPSLDSAHMQPVERFLNLKAQVRDPILMTGSTFPSSKRTPDFGTPETAAPLDQCLEIHDDRAGKRRRITNDVSGNVLFSYLPNQLTTAETRNSRNYEAAIGVTTSPKPDQIIGEDGCSKVVYSKG</sequence>
<evidence type="ECO:0000313" key="2">
    <source>
        <dbReference type="EMBL" id="PKX91402.1"/>
    </source>
</evidence>
<dbReference type="EMBL" id="MSZS01000006">
    <property type="protein sequence ID" value="PKX91402.1"/>
    <property type="molecule type" value="Genomic_DNA"/>
</dbReference>
<name>A0A2I1C1A0_ASPN1</name>
<dbReference type="GeneID" id="36528749"/>
<proteinExistence type="predicted"/>
<keyword evidence="3" id="KW-1185">Reference proteome</keyword>
<dbReference type="Proteomes" id="UP000234474">
    <property type="component" value="Unassembled WGS sequence"/>
</dbReference>
<evidence type="ECO:0000256" key="1">
    <source>
        <dbReference type="SAM" id="MobiDB-lite"/>
    </source>
</evidence>
<organism evidence="2 3">
    <name type="scientific">Aspergillus novofumigatus (strain IBT 16806)</name>
    <dbReference type="NCBI Taxonomy" id="1392255"/>
    <lineage>
        <taxon>Eukaryota</taxon>
        <taxon>Fungi</taxon>
        <taxon>Dikarya</taxon>
        <taxon>Ascomycota</taxon>
        <taxon>Pezizomycotina</taxon>
        <taxon>Eurotiomycetes</taxon>
        <taxon>Eurotiomycetidae</taxon>
        <taxon>Eurotiales</taxon>
        <taxon>Aspergillaceae</taxon>
        <taxon>Aspergillus</taxon>
        <taxon>Aspergillus subgen. Fumigati</taxon>
    </lineage>
</organism>
<feature type="region of interest" description="Disordered" evidence="1">
    <location>
        <begin position="70"/>
        <end position="89"/>
    </location>
</feature>
<comment type="caution">
    <text evidence="2">The sequence shown here is derived from an EMBL/GenBank/DDBJ whole genome shotgun (WGS) entry which is preliminary data.</text>
</comment>
<accession>A0A2I1C1A0</accession>
<gene>
    <name evidence="2" type="ORF">P174DRAFT_238051</name>
</gene>
<dbReference type="RefSeq" id="XP_024679997.1">
    <property type="nucleotide sequence ID" value="XM_024821423.1"/>
</dbReference>
<dbReference type="VEuPathDB" id="FungiDB:P174DRAFT_238051"/>